<gene>
    <name evidence="1" type="ORF">RHIZ70_374</name>
</gene>
<dbReference type="EMBL" id="UEYP01000013">
    <property type="protein sequence ID" value="SSC64666.1"/>
    <property type="molecule type" value="Genomic_DNA"/>
</dbReference>
<dbReference type="Proteomes" id="UP000254764">
    <property type="component" value="Unassembled WGS sequence"/>
</dbReference>
<protein>
    <submittedName>
        <fullName evidence="1">Uncharacterized protein</fullName>
    </submittedName>
</protein>
<evidence type="ECO:0000313" key="1">
    <source>
        <dbReference type="EMBL" id="SSC64666.1"/>
    </source>
</evidence>
<evidence type="ECO:0000313" key="2">
    <source>
        <dbReference type="Proteomes" id="UP000254764"/>
    </source>
</evidence>
<sequence>MPARRASSIGAEKIVLLNMDLRAVGDVLTARIVSQEVV</sequence>
<dbReference type="AlphaFoldDB" id="A0A376AA54"/>
<name>A0A376AA54_9HYPH</name>
<reference evidence="2" key="1">
    <citation type="submission" date="2018-07" db="EMBL/GenBank/DDBJ databases">
        <authorList>
            <person name="Peiro R."/>
            <person name="Begona"/>
            <person name="Cbmso G."/>
            <person name="Lopez M."/>
            <person name="Gonzalez S."/>
        </authorList>
    </citation>
    <scope>NUCLEOTIDE SEQUENCE [LARGE SCALE GENOMIC DNA]</scope>
</reference>
<organism evidence="1 2">
    <name type="scientific">Ciceribacter selenitireducens ATCC BAA-1503</name>
    <dbReference type="NCBI Taxonomy" id="1336235"/>
    <lineage>
        <taxon>Bacteria</taxon>
        <taxon>Pseudomonadati</taxon>
        <taxon>Pseudomonadota</taxon>
        <taxon>Alphaproteobacteria</taxon>
        <taxon>Hyphomicrobiales</taxon>
        <taxon>Rhizobiaceae</taxon>
        <taxon>Ciceribacter</taxon>
    </lineage>
</organism>
<keyword evidence="2" id="KW-1185">Reference proteome</keyword>
<accession>A0A376AA54</accession>
<proteinExistence type="predicted"/>